<dbReference type="FunFam" id="3.20.20.100:FF:000015">
    <property type="entry name" value="Oxidoreductase, aldo/keto reductase family"/>
    <property type="match status" value="1"/>
</dbReference>
<keyword evidence="8" id="KW-1185">Reference proteome</keyword>
<evidence type="ECO:0000256" key="1">
    <source>
        <dbReference type="ARBA" id="ARBA00007905"/>
    </source>
</evidence>
<feature type="binding site" evidence="4">
    <location>
        <position position="115"/>
    </location>
    <ligand>
        <name>substrate</name>
    </ligand>
</feature>
<dbReference type="PROSITE" id="PS00063">
    <property type="entry name" value="ALDOKETO_REDUCTASE_3"/>
    <property type="match status" value="1"/>
</dbReference>
<dbReference type="GO" id="GO:0016491">
    <property type="term" value="F:oxidoreductase activity"/>
    <property type="evidence" value="ECO:0007669"/>
    <property type="project" value="UniProtKB-KW"/>
</dbReference>
<dbReference type="PIRSF" id="PIRSF000097">
    <property type="entry name" value="AKR"/>
    <property type="match status" value="1"/>
</dbReference>
<evidence type="ECO:0000313" key="7">
    <source>
        <dbReference type="EMBL" id="KAK3083220.1"/>
    </source>
</evidence>
<comment type="similarity">
    <text evidence="1">Belongs to the aldo/keto reductase family.</text>
</comment>
<dbReference type="SUPFAM" id="SSF51430">
    <property type="entry name" value="NAD(P)-linked oxidoreductase"/>
    <property type="match status" value="1"/>
</dbReference>
<feature type="site" description="Lowers pKa of active site Tyr" evidence="5">
    <location>
        <position position="84"/>
    </location>
</feature>
<dbReference type="Gene3D" id="3.20.20.100">
    <property type="entry name" value="NADP-dependent oxidoreductase domain"/>
    <property type="match status" value="1"/>
</dbReference>
<comment type="caution">
    <text evidence="7">The sequence shown here is derived from an EMBL/GenBank/DDBJ whole genome shotgun (WGS) entry which is preliminary data.</text>
</comment>
<dbReference type="EMBL" id="VSWD01000014">
    <property type="protein sequence ID" value="KAK3083220.1"/>
    <property type="molecule type" value="Genomic_DNA"/>
</dbReference>
<dbReference type="PANTHER" id="PTHR43827">
    <property type="entry name" value="2,5-DIKETO-D-GLUCONIC ACID REDUCTASE"/>
    <property type="match status" value="1"/>
</dbReference>
<organism evidence="7 8">
    <name type="scientific">Pinctada imbricata</name>
    <name type="common">Atlantic pearl-oyster</name>
    <name type="synonym">Pinctada martensii</name>
    <dbReference type="NCBI Taxonomy" id="66713"/>
    <lineage>
        <taxon>Eukaryota</taxon>
        <taxon>Metazoa</taxon>
        <taxon>Spiralia</taxon>
        <taxon>Lophotrochozoa</taxon>
        <taxon>Mollusca</taxon>
        <taxon>Bivalvia</taxon>
        <taxon>Autobranchia</taxon>
        <taxon>Pteriomorphia</taxon>
        <taxon>Pterioida</taxon>
        <taxon>Pterioidea</taxon>
        <taxon>Pteriidae</taxon>
        <taxon>Pinctada</taxon>
    </lineage>
</organism>
<dbReference type="InterPro" id="IPR018170">
    <property type="entry name" value="Aldo/ket_reductase_CS"/>
</dbReference>
<dbReference type="Pfam" id="PF00248">
    <property type="entry name" value="Aldo_ket_red"/>
    <property type="match status" value="1"/>
</dbReference>
<keyword evidence="2" id="KW-0560">Oxidoreductase</keyword>
<dbReference type="CDD" id="cd19071">
    <property type="entry name" value="AKR_AKR1-5-like"/>
    <property type="match status" value="1"/>
</dbReference>
<evidence type="ECO:0000259" key="6">
    <source>
        <dbReference type="Pfam" id="PF00248"/>
    </source>
</evidence>
<name>A0AA89BL03_PINIB</name>
<dbReference type="AlphaFoldDB" id="A0AA89BL03"/>
<evidence type="ECO:0000256" key="2">
    <source>
        <dbReference type="ARBA" id="ARBA00023002"/>
    </source>
</evidence>
<accession>A0AA89BL03</accession>
<protein>
    <recommendedName>
        <fullName evidence="6">NADP-dependent oxidoreductase domain-containing protein</fullName>
    </recommendedName>
</protein>
<dbReference type="PRINTS" id="PR00069">
    <property type="entry name" value="ALDKETRDTASE"/>
</dbReference>
<evidence type="ECO:0000256" key="5">
    <source>
        <dbReference type="PIRSR" id="PIRSR000097-3"/>
    </source>
</evidence>
<proteinExistence type="inferred from homology"/>
<dbReference type="PANTHER" id="PTHR43827:SF13">
    <property type="entry name" value="ALDO_KETO REDUCTASE FAMILY PROTEIN"/>
    <property type="match status" value="1"/>
</dbReference>
<evidence type="ECO:0000256" key="3">
    <source>
        <dbReference type="PIRSR" id="PIRSR000097-1"/>
    </source>
</evidence>
<feature type="active site" description="Proton donor" evidence="3">
    <location>
        <position position="59"/>
    </location>
</feature>
<reference evidence="7" key="1">
    <citation type="submission" date="2019-08" db="EMBL/GenBank/DDBJ databases">
        <title>The improved chromosome-level genome for the pearl oyster Pinctada fucata martensii using PacBio sequencing and Hi-C.</title>
        <authorList>
            <person name="Zheng Z."/>
        </authorList>
    </citation>
    <scope>NUCLEOTIDE SEQUENCE</scope>
    <source>
        <strain evidence="7">ZZ-2019</strain>
        <tissue evidence="7">Adductor muscle</tissue>
    </source>
</reference>
<dbReference type="InterPro" id="IPR020471">
    <property type="entry name" value="AKR"/>
</dbReference>
<dbReference type="InterPro" id="IPR023210">
    <property type="entry name" value="NADP_OxRdtase_dom"/>
</dbReference>
<dbReference type="PROSITE" id="PS00062">
    <property type="entry name" value="ALDOKETO_REDUCTASE_2"/>
    <property type="match status" value="1"/>
</dbReference>
<dbReference type="Proteomes" id="UP001186944">
    <property type="component" value="Unassembled WGS sequence"/>
</dbReference>
<gene>
    <name evidence="7" type="ORF">FSP39_017137</name>
</gene>
<evidence type="ECO:0000313" key="8">
    <source>
        <dbReference type="Proteomes" id="UP001186944"/>
    </source>
</evidence>
<evidence type="ECO:0000256" key="4">
    <source>
        <dbReference type="PIRSR" id="PIRSR000097-2"/>
    </source>
</evidence>
<sequence>MTLKATSLASKIVLNDGVEMPMFGLGLYMSASGQGKAAEKAVIHAVQNNYRLLDTAQFYGNEADVGRAVKKSGVDRKDLFIVTKVWENGEARCKEVFNESMKKLDLGYIDLYLIHSPSAGKNVETYKTLLDFKSKGLIRSVGVSNYGVQHLEGLKDAGLLTPSVNQIELHPWQQKKHIVKYCRENGIAVMGYSPMAKGQKLKDPTLGKIAQKYNKTPAQVMIRWSVQMGFITIPKSVNLDRIIENADVFDWSIDEEDMTILSAYEIQSVLCRLWQADACYHPEESDPKIEENMQVVGALSALKRFGQSYIYVMESSRHSQSESSS</sequence>
<dbReference type="InterPro" id="IPR036812">
    <property type="entry name" value="NAD(P)_OxRdtase_dom_sf"/>
</dbReference>
<feature type="domain" description="NADP-dependent oxidoreductase" evidence="6">
    <location>
        <begin position="36"/>
        <end position="263"/>
    </location>
</feature>